<dbReference type="GO" id="GO:0005634">
    <property type="term" value="C:nucleus"/>
    <property type="evidence" value="ECO:0007669"/>
    <property type="project" value="UniProtKB-SubCell"/>
</dbReference>
<dbReference type="GeneTree" id="ENSGT01150000286934"/>
<keyword evidence="10" id="KW-0539">Nucleus</keyword>
<keyword evidence="9" id="KW-0804">Transcription</keyword>
<evidence type="ECO:0000256" key="8">
    <source>
        <dbReference type="ARBA" id="ARBA00023125"/>
    </source>
</evidence>
<evidence type="ECO:0000256" key="7">
    <source>
        <dbReference type="ARBA" id="ARBA00023015"/>
    </source>
</evidence>
<protein>
    <recommendedName>
        <fullName evidence="12">C2H2-type domain-containing protein</fullName>
    </recommendedName>
</protein>
<evidence type="ECO:0000256" key="4">
    <source>
        <dbReference type="ARBA" id="ARBA00022737"/>
    </source>
</evidence>
<reference evidence="13" key="2">
    <citation type="submission" date="2025-09" db="UniProtKB">
        <authorList>
            <consortium name="Ensembl"/>
        </authorList>
    </citation>
    <scope>IDENTIFICATION</scope>
</reference>
<keyword evidence="5 11" id="KW-0863">Zinc-finger</keyword>
<dbReference type="AlphaFoldDB" id="A0A8C3FEX1"/>
<comment type="similarity">
    <text evidence="2">Belongs to the krueppel C2H2-type zinc-finger protein family.</text>
</comment>
<dbReference type="InterPro" id="IPR036236">
    <property type="entry name" value="Znf_C2H2_sf"/>
</dbReference>
<evidence type="ECO:0000256" key="11">
    <source>
        <dbReference type="PROSITE-ProRule" id="PRU00042"/>
    </source>
</evidence>
<dbReference type="Pfam" id="PF00096">
    <property type="entry name" value="zf-C2H2"/>
    <property type="match status" value="3"/>
</dbReference>
<feature type="domain" description="C2H2-type" evidence="12">
    <location>
        <begin position="100"/>
        <end position="127"/>
    </location>
</feature>
<sequence>MARTKQDIGLARLVQGPSNILSSPIMARTRMGDRIGEWGLAVRVGRLGARTPGFYPHFQFKSQGINLPGSCPGSPSCLSPAAAGAAAAPTPSCKPAGRSYQCPECRKSFQQTSHLLQHQTTHTGEGPYRCPDCGRAFSQSSDLVRHQRATHSGERPFGCADCGKRFGHSSSLHKHRRVHTAQRPFGCADCGERFLRSADLLKHRLSPSPCSPLTPSP</sequence>
<evidence type="ECO:0000313" key="14">
    <source>
        <dbReference type="Proteomes" id="UP000694380"/>
    </source>
</evidence>
<dbReference type="GO" id="GO:0000981">
    <property type="term" value="F:DNA-binding transcription factor activity, RNA polymerase II-specific"/>
    <property type="evidence" value="ECO:0007669"/>
    <property type="project" value="TreeGrafter"/>
</dbReference>
<dbReference type="PROSITE" id="PS00028">
    <property type="entry name" value="ZINC_FINGER_C2H2_1"/>
    <property type="match status" value="3"/>
</dbReference>
<dbReference type="FunFam" id="3.30.160.60:FF:000060">
    <property type="entry name" value="zinc finger protein 436"/>
    <property type="match status" value="1"/>
</dbReference>
<keyword evidence="4" id="KW-0677">Repeat</keyword>
<evidence type="ECO:0000256" key="10">
    <source>
        <dbReference type="ARBA" id="ARBA00023242"/>
    </source>
</evidence>
<dbReference type="PROSITE" id="PS50157">
    <property type="entry name" value="ZINC_FINGER_C2H2_2"/>
    <property type="match status" value="4"/>
</dbReference>
<dbReference type="FunFam" id="3.30.160.60:FF:000557">
    <property type="entry name" value="zinc finger and SCAN domain-containing protein 29"/>
    <property type="match status" value="1"/>
</dbReference>
<evidence type="ECO:0000256" key="9">
    <source>
        <dbReference type="ARBA" id="ARBA00023163"/>
    </source>
</evidence>
<keyword evidence="3" id="KW-0479">Metal-binding</keyword>
<dbReference type="Ensembl" id="ENSCPBT00000008898.1">
    <property type="protein sequence ID" value="ENSCPBP00000007370.1"/>
    <property type="gene ID" value="ENSCPBG00000005817.1"/>
</dbReference>
<evidence type="ECO:0000259" key="12">
    <source>
        <dbReference type="PROSITE" id="PS50157"/>
    </source>
</evidence>
<keyword evidence="8" id="KW-0238">DNA-binding</keyword>
<organism evidence="13 14">
    <name type="scientific">Chrysemys picta bellii</name>
    <name type="common">Western painted turtle</name>
    <name type="synonym">Emys bellii</name>
    <dbReference type="NCBI Taxonomy" id="8478"/>
    <lineage>
        <taxon>Eukaryota</taxon>
        <taxon>Metazoa</taxon>
        <taxon>Chordata</taxon>
        <taxon>Craniata</taxon>
        <taxon>Vertebrata</taxon>
        <taxon>Euteleostomi</taxon>
        <taxon>Archelosauria</taxon>
        <taxon>Testudinata</taxon>
        <taxon>Testudines</taxon>
        <taxon>Cryptodira</taxon>
        <taxon>Durocryptodira</taxon>
        <taxon>Testudinoidea</taxon>
        <taxon>Emydidae</taxon>
        <taxon>Chrysemys</taxon>
    </lineage>
</organism>
<dbReference type="GO" id="GO:0000978">
    <property type="term" value="F:RNA polymerase II cis-regulatory region sequence-specific DNA binding"/>
    <property type="evidence" value="ECO:0007669"/>
    <property type="project" value="TreeGrafter"/>
</dbReference>
<evidence type="ECO:0000256" key="3">
    <source>
        <dbReference type="ARBA" id="ARBA00022723"/>
    </source>
</evidence>
<dbReference type="PANTHER" id="PTHR23235">
    <property type="entry name" value="KRUEPPEL-LIKE TRANSCRIPTION FACTOR"/>
    <property type="match status" value="1"/>
</dbReference>
<feature type="domain" description="C2H2-type" evidence="12">
    <location>
        <begin position="157"/>
        <end position="184"/>
    </location>
</feature>
<dbReference type="GO" id="GO:0008270">
    <property type="term" value="F:zinc ion binding"/>
    <property type="evidence" value="ECO:0007669"/>
    <property type="project" value="UniProtKB-KW"/>
</dbReference>
<dbReference type="FunFam" id="3.30.160.60:FF:000710">
    <property type="entry name" value="Zinc finger protein 768"/>
    <property type="match status" value="1"/>
</dbReference>
<dbReference type="OMA" id="MESTFEN"/>
<accession>A0A8C3FEX1</accession>
<evidence type="ECO:0000256" key="5">
    <source>
        <dbReference type="ARBA" id="ARBA00022771"/>
    </source>
</evidence>
<dbReference type="SUPFAM" id="SSF57667">
    <property type="entry name" value="beta-beta-alpha zinc fingers"/>
    <property type="match status" value="2"/>
</dbReference>
<evidence type="ECO:0000256" key="1">
    <source>
        <dbReference type="ARBA" id="ARBA00004123"/>
    </source>
</evidence>
<keyword evidence="14" id="KW-1185">Reference proteome</keyword>
<evidence type="ECO:0000256" key="2">
    <source>
        <dbReference type="ARBA" id="ARBA00006991"/>
    </source>
</evidence>
<dbReference type="Proteomes" id="UP000694380">
    <property type="component" value="Unplaced"/>
</dbReference>
<keyword evidence="7" id="KW-0805">Transcription regulation</keyword>
<dbReference type="InterPro" id="IPR013087">
    <property type="entry name" value="Znf_C2H2_type"/>
</dbReference>
<name>A0A8C3FEX1_CHRPI</name>
<dbReference type="PANTHER" id="PTHR23235:SF152">
    <property type="entry name" value="SI:DKEY-210J14.3"/>
    <property type="match status" value="1"/>
</dbReference>
<evidence type="ECO:0000313" key="13">
    <source>
        <dbReference type="Ensembl" id="ENSCPBP00000007370.1"/>
    </source>
</evidence>
<evidence type="ECO:0000256" key="6">
    <source>
        <dbReference type="ARBA" id="ARBA00022833"/>
    </source>
</evidence>
<feature type="domain" description="C2H2-type" evidence="12">
    <location>
        <begin position="128"/>
        <end position="156"/>
    </location>
</feature>
<reference evidence="13" key="1">
    <citation type="submission" date="2025-08" db="UniProtKB">
        <authorList>
            <consortium name="Ensembl"/>
        </authorList>
    </citation>
    <scope>IDENTIFICATION</scope>
</reference>
<feature type="domain" description="C2H2-type" evidence="12">
    <location>
        <begin position="185"/>
        <end position="212"/>
    </location>
</feature>
<comment type="subcellular location">
    <subcellularLocation>
        <location evidence="1">Nucleus</location>
    </subcellularLocation>
</comment>
<dbReference type="Gene3D" id="3.30.160.60">
    <property type="entry name" value="Classic Zinc Finger"/>
    <property type="match status" value="4"/>
</dbReference>
<proteinExistence type="inferred from homology"/>
<keyword evidence="6" id="KW-0862">Zinc</keyword>
<dbReference type="SMART" id="SM00355">
    <property type="entry name" value="ZnF_C2H2"/>
    <property type="match status" value="4"/>
</dbReference>